<sequence length="172" mass="18934">MSFVLVVVGATTIFGSCESASLNENVSSSSFKAKPHNDAQSTSDIEQLLRKHGVASDTSKNDEQGAGGTLPVLRNSFSEKMLANKATTLTKSKSVSEISRMNGAAFDLAAKSNLNVLYKKIEDMGFNPNGMKLGMLKCTGNMQLDIEESIMWAAYTKYWKDKYPFWKSKLQR</sequence>
<keyword evidence="4 5" id="KW-0732">Signal</keyword>
<comment type="similarity">
    <text evidence="2 5">Belongs to the RxLR effector family.</text>
</comment>
<evidence type="ECO:0000256" key="5">
    <source>
        <dbReference type="RuleBase" id="RU367124"/>
    </source>
</evidence>
<accession>W2YWJ0</accession>
<comment type="function">
    <text evidence="5">Effector that suppresses plant defense responses during pathogen infection.</text>
</comment>
<feature type="chain" id="PRO_5044986161" description="RxLR effector protein" evidence="5">
    <location>
        <begin position="20"/>
        <end position="172"/>
    </location>
</feature>
<dbReference type="OrthoDB" id="145017at2759"/>
<evidence type="ECO:0000313" key="6">
    <source>
        <dbReference type="EMBL" id="ETP39507.1"/>
    </source>
</evidence>
<evidence type="ECO:0000313" key="7">
    <source>
        <dbReference type="Proteomes" id="UP000018948"/>
    </source>
</evidence>
<feature type="signal peptide" evidence="5">
    <location>
        <begin position="1"/>
        <end position="19"/>
    </location>
</feature>
<keyword evidence="3 5" id="KW-0964">Secreted</keyword>
<dbReference type="InterPro" id="IPR031825">
    <property type="entry name" value="RXLR"/>
</dbReference>
<comment type="domain">
    <text evidence="5">The RxLR-dEER motif acts to carry the protein into the host cell cytoplasm through binding to cell surface phosphatidylinositol-3-phosphate.</text>
</comment>
<comment type="caution">
    <text evidence="6">The sequence shown here is derived from an EMBL/GenBank/DDBJ whole genome shotgun (WGS) entry which is preliminary data.</text>
</comment>
<dbReference type="Proteomes" id="UP000018948">
    <property type="component" value="Unassembled WGS sequence"/>
</dbReference>
<dbReference type="EMBL" id="ANIY01002699">
    <property type="protein sequence ID" value="ETP39507.1"/>
    <property type="molecule type" value="Genomic_DNA"/>
</dbReference>
<comment type="subcellular location">
    <subcellularLocation>
        <location evidence="1 5">Secreted</location>
    </subcellularLocation>
</comment>
<protein>
    <recommendedName>
        <fullName evidence="5">RxLR effector protein</fullName>
    </recommendedName>
</protein>
<gene>
    <name evidence="6" type="ORF">F442_13043</name>
</gene>
<evidence type="ECO:0000256" key="2">
    <source>
        <dbReference type="ARBA" id="ARBA00010400"/>
    </source>
</evidence>
<reference evidence="6 7" key="1">
    <citation type="submission" date="2013-11" db="EMBL/GenBank/DDBJ databases">
        <title>The Genome Sequence of Phytophthora parasitica P10297.</title>
        <authorList>
            <consortium name="The Broad Institute Genomics Platform"/>
            <person name="Russ C."/>
            <person name="Tyler B."/>
            <person name="Panabieres F."/>
            <person name="Shan W."/>
            <person name="Tripathy S."/>
            <person name="Grunwald N."/>
            <person name="Machado M."/>
            <person name="Johnson C.S."/>
            <person name="Walker B."/>
            <person name="Young S.K."/>
            <person name="Zeng Q."/>
            <person name="Gargeya S."/>
            <person name="Fitzgerald M."/>
            <person name="Haas B."/>
            <person name="Abouelleil A."/>
            <person name="Allen A.W."/>
            <person name="Alvarado L."/>
            <person name="Arachchi H.M."/>
            <person name="Berlin A.M."/>
            <person name="Chapman S.B."/>
            <person name="Gainer-Dewar J."/>
            <person name="Goldberg J."/>
            <person name="Griggs A."/>
            <person name="Gujja S."/>
            <person name="Hansen M."/>
            <person name="Howarth C."/>
            <person name="Imamovic A."/>
            <person name="Ireland A."/>
            <person name="Larimer J."/>
            <person name="McCowan C."/>
            <person name="Murphy C."/>
            <person name="Pearson M."/>
            <person name="Poon T.W."/>
            <person name="Priest M."/>
            <person name="Roberts A."/>
            <person name="Saif S."/>
            <person name="Shea T."/>
            <person name="Sisk P."/>
            <person name="Sykes S."/>
            <person name="Wortman J."/>
            <person name="Nusbaum C."/>
            <person name="Birren B."/>
        </authorList>
    </citation>
    <scope>NUCLEOTIDE SEQUENCE [LARGE SCALE GENOMIC DNA]</scope>
    <source>
        <strain evidence="6 7">P10297</strain>
    </source>
</reference>
<organism evidence="6 7">
    <name type="scientific">Phytophthora nicotianae P10297</name>
    <dbReference type="NCBI Taxonomy" id="1317064"/>
    <lineage>
        <taxon>Eukaryota</taxon>
        <taxon>Sar</taxon>
        <taxon>Stramenopiles</taxon>
        <taxon>Oomycota</taxon>
        <taxon>Peronosporomycetes</taxon>
        <taxon>Peronosporales</taxon>
        <taxon>Peronosporaceae</taxon>
        <taxon>Phytophthora</taxon>
    </lineage>
</organism>
<dbReference type="Pfam" id="PF16810">
    <property type="entry name" value="RXLR"/>
    <property type="match status" value="1"/>
</dbReference>
<name>W2YWJ0_PHYNI</name>
<evidence type="ECO:0000256" key="1">
    <source>
        <dbReference type="ARBA" id="ARBA00004613"/>
    </source>
</evidence>
<evidence type="ECO:0000256" key="4">
    <source>
        <dbReference type="ARBA" id="ARBA00022729"/>
    </source>
</evidence>
<dbReference type="AlphaFoldDB" id="W2YWJ0"/>
<evidence type="ECO:0000256" key="3">
    <source>
        <dbReference type="ARBA" id="ARBA00022525"/>
    </source>
</evidence>
<proteinExistence type="inferred from homology"/>